<dbReference type="Proteomes" id="UP001632038">
    <property type="component" value="Unassembled WGS sequence"/>
</dbReference>
<dbReference type="EMBL" id="JAVIJP010000013">
    <property type="protein sequence ID" value="KAL3646298.1"/>
    <property type="molecule type" value="Genomic_DNA"/>
</dbReference>
<dbReference type="InterPro" id="IPR047265">
    <property type="entry name" value="PIF1-like_bHLH"/>
</dbReference>
<dbReference type="Gene3D" id="4.10.280.10">
    <property type="entry name" value="Helix-loop-helix DNA-binding domain"/>
    <property type="match status" value="1"/>
</dbReference>
<keyword evidence="4" id="KW-0804">Transcription</keyword>
<evidence type="ECO:0000313" key="8">
    <source>
        <dbReference type="EMBL" id="KAL3646298.1"/>
    </source>
</evidence>
<keyword evidence="3" id="KW-0238">DNA-binding</keyword>
<evidence type="ECO:0000256" key="1">
    <source>
        <dbReference type="ARBA" id="ARBA00004123"/>
    </source>
</evidence>
<dbReference type="InterPro" id="IPR011598">
    <property type="entry name" value="bHLH_dom"/>
</dbReference>
<feature type="region of interest" description="Disordered" evidence="6">
    <location>
        <begin position="122"/>
        <end position="154"/>
    </location>
</feature>
<dbReference type="GO" id="GO:0005634">
    <property type="term" value="C:nucleus"/>
    <property type="evidence" value="ECO:0007669"/>
    <property type="project" value="UniProtKB-SubCell"/>
</dbReference>
<gene>
    <name evidence="8" type="ORF">CASFOL_011478</name>
</gene>
<dbReference type="InterPro" id="IPR036638">
    <property type="entry name" value="HLH_DNA-bd_sf"/>
</dbReference>
<evidence type="ECO:0000256" key="4">
    <source>
        <dbReference type="ARBA" id="ARBA00023163"/>
    </source>
</evidence>
<dbReference type="GO" id="GO:0003677">
    <property type="term" value="F:DNA binding"/>
    <property type="evidence" value="ECO:0007669"/>
    <property type="project" value="UniProtKB-KW"/>
</dbReference>
<dbReference type="PANTHER" id="PTHR45855:SF6">
    <property type="entry name" value="TRANSCRIPTION FACTOR ALC"/>
    <property type="match status" value="1"/>
</dbReference>
<evidence type="ECO:0000313" key="9">
    <source>
        <dbReference type="Proteomes" id="UP001632038"/>
    </source>
</evidence>
<dbReference type="FunFam" id="4.10.280.10:FF:000004">
    <property type="entry name" value="Basic helix-loop-helix transcription factor"/>
    <property type="match status" value="1"/>
</dbReference>
<comment type="subcellular location">
    <subcellularLocation>
        <location evidence="1">Nucleus</location>
    </subcellularLocation>
</comment>
<accession>A0ABD3DVK5</accession>
<name>A0ABD3DVK5_9LAMI</name>
<dbReference type="CDD" id="cd11445">
    <property type="entry name" value="bHLH_AtPIF_like"/>
    <property type="match status" value="1"/>
</dbReference>
<evidence type="ECO:0000259" key="7">
    <source>
        <dbReference type="PROSITE" id="PS50888"/>
    </source>
</evidence>
<proteinExistence type="predicted"/>
<feature type="region of interest" description="Disordered" evidence="6">
    <location>
        <begin position="1"/>
        <end position="21"/>
    </location>
</feature>
<dbReference type="SMART" id="SM00353">
    <property type="entry name" value="HLH"/>
    <property type="match status" value="1"/>
</dbReference>
<keyword evidence="2" id="KW-0805">Transcription regulation</keyword>
<dbReference type="SUPFAM" id="SSF47459">
    <property type="entry name" value="HLH, helix-loop-helix DNA-binding domain"/>
    <property type="match status" value="1"/>
</dbReference>
<dbReference type="InterPro" id="IPR031066">
    <property type="entry name" value="bHLH_ALC-like_plant"/>
</dbReference>
<evidence type="ECO:0000256" key="2">
    <source>
        <dbReference type="ARBA" id="ARBA00023015"/>
    </source>
</evidence>
<feature type="compositionally biased region" description="Low complexity" evidence="6">
    <location>
        <begin position="122"/>
        <end position="133"/>
    </location>
</feature>
<feature type="domain" description="BHLH" evidence="7">
    <location>
        <begin position="139"/>
        <end position="188"/>
    </location>
</feature>
<comment type="caution">
    <text evidence="8">The sequence shown here is derived from an EMBL/GenBank/DDBJ whole genome shotgun (WGS) entry which is preliminary data.</text>
</comment>
<feature type="compositionally biased region" description="Basic and acidic residues" evidence="6">
    <location>
        <begin position="139"/>
        <end position="154"/>
    </location>
</feature>
<dbReference type="Pfam" id="PF00010">
    <property type="entry name" value="HLH"/>
    <property type="match status" value="1"/>
</dbReference>
<evidence type="ECO:0000256" key="5">
    <source>
        <dbReference type="ARBA" id="ARBA00023242"/>
    </source>
</evidence>
<keyword evidence="5" id="KW-0539">Nucleus</keyword>
<organism evidence="8 9">
    <name type="scientific">Castilleja foliolosa</name>
    <dbReference type="NCBI Taxonomy" id="1961234"/>
    <lineage>
        <taxon>Eukaryota</taxon>
        <taxon>Viridiplantae</taxon>
        <taxon>Streptophyta</taxon>
        <taxon>Embryophyta</taxon>
        <taxon>Tracheophyta</taxon>
        <taxon>Spermatophyta</taxon>
        <taxon>Magnoliopsida</taxon>
        <taxon>eudicotyledons</taxon>
        <taxon>Gunneridae</taxon>
        <taxon>Pentapetalae</taxon>
        <taxon>asterids</taxon>
        <taxon>lamiids</taxon>
        <taxon>Lamiales</taxon>
        <taxon>Orobanchaceae</taxon>
        <taxon>Pedicularideae</taxon>
        <taxon>Castillejinae</taxon>
        <taxon>Castilleja</taxon>
    </lineage>
</organism>
<keyword evidence="9" id="KW-1185">Reference proteome</keyword>
<dbReference type="PROSITE" id="PS50888">
    <property type="entry name" value="BHLH"/>
    <property type="match status" value="1"/>
</dbReference>
<dbReference type="PANTHER" id="PTHR45855">
    <property type="entry name" value="TRANSCRIPTION FACTOR PIF1-RELATED"/>
    <property type="match status" value="1"/>
</dbReference>
<evidence type="ECO:0000256" key="3">
    <source>
        <dbReference type="ARBA" id="ARBA00023125"/>
    </source>
</evidence>
<evidence type="ECO:0000256" key="6">
    <source>
        <dbReference type="SAM" id="MobiDB-lite"/>
    </source>
</evidence>
<reference evidence="9" key="1">
    <citation type="journal article" date="2024" name="IScience">
        <title>Strigolactones Initiate the Formation of Haustorium-like Structures in Castilleja.</title>
        <authorList>
            <person name="Buerger M."/>
            <person name="Peterson D."/>
            <person name="Chory J."/>
        </authorList>
    </citation>
    <scope>NUCLEOTIDE SEQUENCE [LARGE SCALE GENOMIC DNA]</scope>
</reference>
<protein>
    <recommendedName>
        <fullName evidence="7">BHLH domain-containing protein</fullName>
    </recommendedName>
</protein>
<feature type="compositionally biased region" description="Polar residues" evidence="6">
    <location>
        <begin position="1"/>
        <end position="20"/>
    </location>
</feature>
<dbReference type="AlphaFoldDB" id="A0ABD3DVK5"/>
<feature type="region of interest" description="Disordered" evidence="6">
    <location>
        <begin position="52"/>
        <end position="86"/>
    </location>
</feature>
<sequence length="337" mass="37051">MAANLYNPTTLNNSSSSCPQEQDDISLFLQQIILRSSSANMRHQQFAPLSDPLLAEEPGPEMGPDPDPGSDQISAPDPYSLLSSSTSGCGLNVSSSAGKLDNEADHDYDCDDSEEFVEAVVEETAQKPKQSRSSSKRSRAAEVHNQSEKRRRSRINEKMKALQNLIPNSNKTDKASMLDEAIEYLKQLQLQVQMLTMRNGLSLYPVCVPGMLEPNQYMMSQPNFPNVYTSESISMGPNISADALIGLQDKCTKRCPVNDFSSGSKRSLKVKSELDHFGNLQQPNDDCPRTAGAKVTSSIPCEIDLSDSKEITFEAGGDHLLQNFINHPIFSSSHLDM</sequence>